<dbReference type="PANTHER" id="PTHR28003:SF1">
    <property type="entry name" value="NUCLEOPORIN POM34"/>
    <property type="match status" value="1"/>
</dbReference>
<dbReference type="Proteomes" id="UP000422736">
    <property type="component" value="Chromosome 3"/>
</dbReference>
<feature type="region of interest" description="Disordered" evidence="1">
    <location>
        <begin position="49"/>
        <end position="78"/>
    </location>
</feature>
<accession>A0ABX6EYA2</accession>
<gene>
    <name evidence="3" type="primary">POM34</name>
    <name evidence="3" type="ORF">FIM1_1922</name>
</gene>
<evidence type="ECO:0000256" key="2">
    <source>
        <dbReference type="SAM" id="Phobius"/>
    </source>
</evidence>
<reference evidence="3 4" key="1">
    <citation type="submission" date="2016-03" db="EMBL/GenBank/DDBJ databases">
        <title>How can Kluyveromyces marxianus grow so fast - potential evolutionary course in Saccharomyces Complex revealed by comparative genomics.</title>
        <authorList>
            <person name="Mo W."/>
            <person name="Lu W."/>
            <person name="Yang X."/>
            <person name="Qi J."/>
            <person name="Lv H."/>
        </authorList>
    </citation>
    <scope>NUCLEOTIDE SEQUENCE [LARGE SCALE GENOMIC DNA]</scope>
    <source>
        <strain evidence="3 4">FIM1</strain>
    </source>
</reference>
<evidence type="ECO:0000313" key="4">
    <source>
        <dbReference type="Proteomes" id="UP000422736"/>
    </source>
</evidence>
<proteinExistence type="predicted"/>
<protein>
    <submittedName>
        <fullName evidence="3">Nucleoporin POM34</fullName>
    </submittedName>
</protein>
<keyword evidence="2" id="KW-0812">Transmembrane</keyword>
<dbReference type="Pfam" id="PF08058">
    <property type="entry name" value="NPCC"/>
    <property type="match status" value="1"/>
</dbReference>
<keyword evidence="2" id="KW-1133">Transmembrane helix</keyword>
<organism evidence="3 4">
    <name type="scientific">Kluyveromyces marxianus</name>
    <name type="common">Yeast</name>
    <name type="synonym">Candida kefyr</name>
    <dbReference type="NCBI Taxonomy" id="4911"/>
    <lineage>
        <taxon>Eukaryota</taxon>
        <taxon>Fungi</taxon>
        <taxon>Dikarya</taxon>
        <taxon>Ascomycota</taxon>
        <taxon>Saccharomycotina</taxon>
        <taxon>Saccharomycetes</taxon>
        <taxon>Saccharomycetales</taxon>
        <taxon>Saccharomycetaceae</taxon>
        <taxon>Kluyveromyces</taxon>
    </lineage>
</organism>
<feature type="transmembrane region" description="Helical" evidence="2">
    <location>
        <begin position="254"/>
        <end position="279"/>
    </location>
</feature>
<dbReference type="PANTHER" id="PTHR28003">
    <property type="entry name" value="NUCLEOPORIN POM34"/>
    <property type="match status" value="1"/>
</dbReference>
<keyword evidence="4" id="KW-1185">Reference proteome</keyword>
<dbReference type="InterPro" id="IPR012578">
    <property type="entry name" value="Nucl_pore_cmplx"/>
</dbReference>
<evidence type="ECO:0000313" key="3">
    <source>
        <dbReference type="EMBL" id="QGN15233.1"/>
    </source>
</evidence>
<feature type="region of interest" description="Disordered" evidence="1">
    <location>
        <begin position="1"/>
        <end position="35"/>
    </location>
</feature>
<feature type="region of interest" description="Disordered" evidence="1">
    <location>
        <begin position="84"/>
        <end position="103"/>
    </location>
</feature>
<evidence type="ECO:0000256" key="1">
    <source>
        <dbReference type="SAM" id="MobiDB-lite"/>
    </source>
</evidence>
<feature type="transmembrane region" description="Helical" evidence="2">
    <location>
        <begin position="194"/>
        <end position="215"/>
    </location>
</feature>
<sequence>MNDGISAPGTPVKNFQTPSRPLSQQQFRSLKEKAAKQSPSLYKFKVLSDPTKKSGLGSSEIAKQSAQKTVPESDSSLFERSVFSGRREKSSDGGLIGHLSKDRSRLENNIKQHIPPKAKVLLSKVSLKSHEQPRTSLQAESSSSSDLLPDEAPPTGNETTKWDGSEGQLTDFENPALAVFTSRMVNKELEMRRLLTNIVLALIWNLISKFVMLFFQYTKKGAQLRDEIHRLVLKYVVYKIYPQAHVQSIWFQLLSWQCITSVFHLIVLYNIGVCLWNLLVKAQNLDMSDLNLTEHQKRLLGIIDDHATTANSTAPATGERLSNNKPTGKNVHNTFVNDADSKAGHKPFIFKSLQTPTKMREEQYSSRNEIGGQNHVSFSVQPKKVNAFGVQSVDATSMTPMRSLPSIRSQRQEIRPGYIPSNRYTYMMDSPSSTRKL</sequence>
<name>A0ABX6EYA2_KLUMA</name>
<dbReference type="EMBL" id="CP015056">
    <property type="protein sequence ID" value="QGN15233.1"/>
    <property type="molecule type" value="Genomic_DNA"/>
</dbReference>
<feature type="compositionally biased region" description="Polar residues" evidence="1">
    <location>
        <begin position="61"/>
        <end position="78"/>
    </location>
</feature>
<keyword evidence="2" id="KW-0472">Membrane</keyword>
<feature type="region of interest" description="Disordered" evidence="1">
    <location>
        <begin position="130"/>
        <end position="169"/>
    </location>
</feature>
<feature type="compositionally biased region" description="Polar residues" evidence="1">
    <location>
        <begin position="13"/>
        <end position="28"/>
    </location>
</feature>